<accession>A0A0K2U4G3</accession>
<dbReference type="AlphaFoldDB" id="A0A0K2U4G3"/>
<organism evidence="1">
    <name type="scientific">Lepeophtheirus salmonis</name>
    <name type="common">Salmon louse</name>
    <name type="synonym">Caligus salmonis</name>
    <dbReference type="NCBI Taxonomy" id="72036"/>
    <lineage>
        <taxon>Eukaryota</taxon>
        <taxon>Metazoa</taxon>
        <taxon>Ecdysozoa</taxon>
        <taxon>Arthropoda</taxon>
        <taxon>Crustacea</taxon>
        <taxon>Multicrustacea</taxon>
        <taxon>Hexanauplia</taxon>
        <taxon>Copepoda</taxon>
        <taxon>Siphonostomatoida</taxon>
        <taxon>Caligidae</taxon>
        <taxon>Lepeophtheirus</taxon>
    </lineage>
</organism>
<evidence type="ECO:0000313" key="1">
    <source>
        <dbReference type="EMBL" id="CDW32910.1"/>
    </source>
</evidence>
<protein>
    <submittedName>
        <fullName evidence="1">Uncharacterized protein</fullName>
    </submittedName>
</protein>
<proteinExistence type="predicted"/>
<sequence>MVWSSVSLGGSCNGKIVSCNHRILLHIRTKEFHKVKELSTENPNEEQR</sequence>
<dbReference type="EMBL" id="HACA01015549">
    <property type="protein sequence ID" value="CDW32910.1"/>
    <property type="molecule type" value="Transcribed_RNA"/>
</dbReference>
<reference evidence="1" key="1">
    <citation type="submission" date="2014-05" db="EMBL/GenBank/DDBJ databases">
        <authorList>
            <person name="Chronopoulou M."/>
        </authorList>
    </citation>
    <scope>NUCLEOTIDE SEQUENCE</scope>
    <source>
        <tissue evidence="1">Whole organism</tissue>
    </source>
</reference>
<name>A0A0K2U4G3_LEPSM</name>